<evidence type="ECO:0000313" key="2">
    <source>
        <dbReference type="EMBL" id="RZD16333.1"/>
    </source>
</evidence>
<gene>
    <name evidence="2" type="ORF">EVJ46_04710</name>
</gene>
<name>A0A519BGE2_ACIG2</name>
<organism evidence="2 3">
    <name type="scientific">Acididesulfobacter guangdongensis</name>
    <dbReference type="NCBI Taxonomy" id="2597225"/>
    <lineage>
        <taxon>Bacteria</taxon>
        <taxon>Deltaproteobacteria</taxon>
        <taxon>Candidatus Acidulodesulfobacterales</taxon>
        <taxon>Candidatus Acididesulfobacter</taxon>
    </lineage>
</organism>
<dbReference type="EMBL" id="SGBC01000002">
    <property type="protein sequence ID" value="RZD16333.1"/>
    <property type="molecule type" value="Genomic_DNA"/>
</dbReference>
<keyword evidence="1" id="KW-0472">Membrane</keyword>
<sequence>MLLINLPKKNHFILSGLLIIFIILFVLILSGCAKTGYPQAPTVQPPYAPHIISIKKKADSLTVIYKYKFNTGNIKEFLIYEKSFKKKTKKNLSCSQVKLAAIQNLKFAKKFKLNETGNRSMNIFFYKINKSALKRGYYYIFCVKSKNYFDISSSFSNFLALHIN</sequence>
<dbReference type="AlphaFoldDB" id="A0A519BGE2"/>
<reference evidence="2 3" key="1">
    <citation type="journal article" date="2019" name="ISME J.">
        <title>Insights into ecological role of a new deltaproteobacterial order Candidatus Acidulodesulfobacterales by metagenomics and metatranscriptomics.</title>
        <authorList>
            <person name="Tan S."/>
            <person name="Liu J."/>
            <person name="Fang Y."/>
            <person name="Hedlund B.P."/>
            <person name="Lian Z.H."/>
            <person name="Huang L.Y."/>
            <person name="Li J.T."/>
            <person name="Huang L.N."/>
            <person name="Li W.J."/>
            <person name="Jiang H.C."/>
            <person name="Dong H.L."/>
            <person name="Shu W.S."/>
        </authorList>
    </citation>
    <scope>NUCLEOTIDE SEQUENCE [LARGE SCALE GENOMIC DNA]</scope>
    <source>
        <strain evidence="2">AP2</strain>
    </source>
</reference>
<evidence type="ECO:0000313" key="3">
    <source>
        <dbReference type="Proteomes" id="UP000316562"/>
    </source>
</evidence>
<comment type="caution">
    <text evidence="2">The sequence shown here is derived from an EMBL/GenBank/DDBJ whole genome shotgun (WGS) entry which is preliminary data.</text>
</comment>
<keyword evidence="1" id="KW-1133">Transmembrane helix</keyword>
<dbReference type="Proteomes" id="UP000316562">
    <property type="component" value="Unassembled WGS sequence"/>
</dbReference>
<proteinExistence type="predicted"/>
<protein>
    <submittedName>
        <fullName evidence="2">Uncharacterized protein</fullName>
    </submittedName>
</protein>
<accession>A0A519BGE2</accession>
<keyword evidence="1" id="KW-0812">Transmembrane</keyword>
<evidence type="ECO:0000256" key="1">
    <source>
        <dbReference type="SAM" id="Phobius"/>
    </source>
</evidence>
<feature type="transmembrane region" description="Helical" evidence="1">
    <location>
        <begin position="12"/>
        <end position="31"/>
    </location>
</feature>